<keyword evidence="3" id="KW-0746">Sphingolipid metabolism</keyword>
<evidence type="ECO:0000259" key="6">
    <source>
        <dbReference type="Pfam" id="PF17048"/>
    </source>
</evidence>
<dbReference type="InterPro" id="IPR031331">
    <property type="entry name" value="NEUT/ALK_ceramidase_C"/>
</dbReference>
<evidence type="ECO:0000259" key="5">
    <source>
        <dbReference type="Pfam" id="PF04734"/>
    </source>
</evidence>
<dbReference type="Proteomes" id="UP001447188">
    <property type="component" value="Unassembled WGS sequence"/>
</dbReference>
<keyword evidence="2 3" id="KW-0378">Hydrolase</keyword>
<name>A0ABR3GFM0_9PEZI</name>
<comment type="catalytic activity">
    <reaction evidence="3">
        <text>an N-acylsphing-4-enine + H2O = sphing-4-enine + a fatty acid</text>
        <dbReference type="Rhea" id="RHEA:20856"/>
        <dbReference type="ChEBI" id="CHEBI:15377"/>
        <dbReference type="ChEBI" id="CHEBI:28868"/>
        <dbReference type="ChEBI" id="CHEBI:52639"/>
        <dbReference type="ChEBI" id="CHEBI:57756"/>
        <dbReference type="EC" id="3.5.1.23"/>
    </reaction>
</comment>
<evidence type="ECO:0000256" key="3">
    <source>
        <dbReference type="RuleBase" id="RU366019"/>
    </source>
</evidence>
<evidence type="ECO:0000313" key="7">
    <source>
        <dbReference type="EMBL" id="KAL0634636.1"/>
    </source>
</evidence>
<keyword evidence="4" id="KW-0732">Signal</keyword>
<feature type="signal peptide" evidence="4">
    <location>
        <begin position="1"/>
        <end position="15"/>
    </location>
</feature>
<reference evidence="7 8" key="1">
    <citation type="submission" date="2024-02" db="EMBL/GenBank/DDBJ databases">
        <title>Discinaceae phylogenomics.</title>
        <authorList>
            <person name="Dirks A.C."/>
            <person name="James T.Y."/>
        </authorList>
    </citation>
    <scope>NUCLEOTIDE SEQUENCE [LARGE SCALE GENOMIC DNA]</scope>
    <source>
        <strain evidence="7 8">ACD0624</strain>
    </source>
</reference>
<evidence type="ECO:0000256" key="1">
    <source>
        <dbReference type="ARBA" id="ARBA00009835"/>
    </source>
</evidence>
<evidence type="ECO:0000256" key="2">
    <source>
        <dbReference type="ARBA" id="ARBA00022801"/>
    </source>
</evidence>
<dbReference type="EC" id="3.5.1.23" evidence="3"/>
<dbReference type="EMBL" id="JBBBZM010000089">
    <property type="protein sequence ID" value="KAL0634636.1"/>
    <property type="molecule type" value="Genomic_DNA"/>
</dbReference>
<dbReference type="Pfam" id="PF17048">
    <property type="entry name" value="Ceramidse_alk_C"/>
    <property type="match status" value="1"/>
</dbReference>
<protein>
    <recommendedName>
        <fullName evidence="3">Neutral ceramidase</fullName>
        <ecNumber evidence="3">3.5.1.23</ecNumber>
    </recommendedName>
</protein>
<keyword evidence="8" id="KW-1185">Reference proteome</keyword>
<comment type="caution">
    <text evidence="7">The sequence shown here is derived from an EMBL/GenBank/DDBJ whole genome shotgun (WGS) entry which is preliminary data.</text>
</comment>
<dbReference type="Pfam" id="PF04734">
    <property type="entry name" value="Ceramidase_alk"/>
    <property type="match status" value="1"/>
</dbReference>
<feature type="domain" description="Neutral/alkaline non-lysosomal ceramidase N-terminal" evidence="5">
    <location>
        <begin position="32"/>
        <end position="544"/>
    </location>
</feature>
<evidence type="ECO:0000313" key="8">
    <source>
        <dbReference type="Proteomes" id="UP001447188"/>
    </source>
</evidence>
<organism evidence="7 8">
    <name type="scientific">Discina gigas</name>
    <dbReference type="NCBI Taxonomy" id="1032678"/>
    <lineage>
        <taxon>Eukaryota</taxon>
        <taxon>Fungi</taxon>
        <taxon>Dikarya</taxon>
        <taxon>Ascomycota</taxon>
        <taxon>Pezizomycotina</taxon>
        <taxon>Pezizomycetes</taxon>
        <taxon>Pezizales</taxon>
        <taxon>Discinaceae</taxon>
        <taxon>Discina</taxon>
    </lineage>
</organism>
<dbReference type="PANTHER" id="PTHR12670">
    <property type="entry name" value="CERAMIDASE"/>
    <property type="match status" value="1"/>
</dbReference>
<keyword evidence="3" id="KW-0443">Lipid metabolism</keyword>
<feature type="domain" description="Neutral/alkaline non-lysosomal ceramidase C-terminal" evidence="6">
    <location>
        <begin position="548"/>
        <end position="711"/>
    </location>
</feature>
<comment type="similarity">
    <text evidence="1 3">Belongs to the neutral ceramidase family.</text>
</comment>
<dbReference type="PANTHER" id="PTHR12670:SF1">
    <property type="entry name" value="NEUTRAL CERAMIDASE"/>
    <property type="match status" value="1"/>
</dbReference>
<evidence type="ECO:0000256" key="4">
    <source>
        <dbReference type="SAM" id="SignalP"/>
    </source>
</evidence>
<dbReference type="InterPro" id="IPR031329">
    <property type="entry name" value="NEUT/ALK_ceramidase_N"/>
</dbReference>
<dbReference type="InterPro" id="IPR006823">
    <property type="entry name" value="Ceramidase_alk"/>
</dbReference>
<feature type="chain" id="PRO_5046381697" description="Neutral ceramidase" evidence="4">
    <location>
        <begin position="16"/>
        <end position="712"/>
    </location>
</feature>
<proteinExistence type="inferred from homology"/>
<gene>
    <name evidence="7" type="ORF">Q9L58_006429</name>
</gene>
<dbReference type="InterPro" id="IPR038445">
    <property type="entry name" value="NCDase_C_sf"/>
</dbReference>
<accession>A0ABR3GFM0</accession>
<sequence length="712" mass="77027">MLFVSIACLLGLVIAESSHYGKQRRQTTGDKYLIGVGKGDVTGPVVEIGMMGYADLAQKGSGLRQRIHSRAFIVADVNKPSDRFVYVIADLVSGDTAIRDGVLKKLEGLYPGVYKQSNVAVVGTHSHAGPGAWLNYLLPQITTQGFDSQSYTAIVDGIVRSIQRAHTSLTPGYLSLAKGLVTGANVNRSPYAYDANPAAERAKYEPVGGQVDKEMTVLSFRKEDGTPLGLLNWFPVHGTSLYGNNTLIAGDNKGYAALQFEKEMGNGFVAGFSQANVGDTSPNTLGPICQDTGLECKYEDSTCGGVSQQCRGRGPAFRISDTESCRIIGEKQYLGAKQIYTGTQQTPVAGDGGIVRSLHTFEDFGAGYRFRLSNGTMWKTCKAALGFSFAAGTTDWPGYADFTQNDPGAPNNPFWLLVRALLRTPSKEQVECHKPKPILLDVGEMDQPYAWSPNIVDIQMFRVGQLTIIVSPGEATTMAGRRWKAAVADELDNLGIISKESGWMVLGGPANTYTHYIATPEEYGIQRYEGASTLYGQFTLEAYISLYKTYTPYLATILPPTPLPAGTSPPINTNNSISLITGVVQDNPPLGKRFGSVLTDVAGSYQIGATVKAVFVGSNPRNNLRLEGTFAAVEKNNGGTWTRARDDTDWNLVYQWKRTESLTGQSEVTITWTVESGTPAGQYRIRYYGDSKALFGGKITAFEGVSGVFNVL</sequence>
<dbReference type="Gene3D" id="2.60.40.2300">
    <property type="entry name" value="Neutral/alkaline non-lysosomal ceramidase, C-terminal domain"/>
    <property type="match status" value="1"/>
</dbReference>